<dbReference type="Gene3D" id="2.40.160.20">
    <property type="match status" value="1"/>
</dbReference>
<protein>
    <submittedName>
        <fullName evidence="2">Outer membrane protein OmpW</fullName>
    </submittedName>
</protein>
<dbReference type="GO" id="GO:0019867">
    <property type="term" value="C:outer membrane"/>
    <property type="evidence" value="ECO:0007669"/>
    <property type="project" value="InterPro"/>
</dbReference>
<dbReference type="InterPro" id="IPR005618">
    <property type="entry name" value="OMPW"/>
</dbReference>
<evidence type="ECO:0000313" key="2">
    <source>
        <dbReference type="EMBL" id="PLW82456.1"/>
    </source>
</evidence>
<dbReference type="GO" id="GO:0055085">
    <property type="term" value="P:transmembrane transport"/>
    <property type="evidence" value="ECO:0007669"/>
    <property type="project" value="TreeGrafter"/>
</dbReference>
<feature type="chain" id="PRO_5014840424" evidence="1">
    <location>
        <begin position="23"/>
        <end position="223"/>
    </location>
</feature>
<comment type="caution">
    <text evidence="2">The sequence shown here is derived from an EMBL/GenBank/DDBJ whole genome shotgun (WGS) entry which is preliminary data.</text>
</comment>
<dbReference type="PANTHER" id="PTHR36920">
    <property type="match status" value="1"/>
</dbReference>
<evidence type="ECO:0000256" key="1">
    <source>
        <dbReference type="SAM" id="SignalP"/>
    </source>
</evidence>
<keyword evidence="1" id="KW-0732">Signal</keyword>
<dbReference type="OrthoDB" id="9807574at2"/>
<keyword evidence="3" id="KW-1185">Reference proteome</keyword>
<proteinExistence type="predicted"/>
<dbReference type="PANTHER" id="PTHR36920:SF1">
    <property type="entry name" value="OUTER MEMBRANE PROTEIN W"/>
    <property type="match status" value="1"/>
</dbReference>
<name>A0A2N5Y232_9GAMM</name>
<organism evidence="2 3">
    <name type="scientific">Kineobactrum sediminis</name>
    <dbReference type="NCBI Taxonomy" id="1905677"/>
    <lineage>
        <taxon>Bacteria</taxon>
        <taxon>Pseudomonadati</taxon>
        <taxon>Pseudomonadota</taxon>
        <taxon>Gammaproteobacteria</taxon>
        <taxon>Cellvibrionales</taxon>
        <taxon>Halieaceae</taxon>
        <taxon>Kineobactrum</taxon>
    </lineage>
</organism>
<dbReference type="AlphaFoldDB" id="A0A2N5Y232"/>
<dbReference type="SUPFAM" id="SSF56925">
    <property type="entry name" value="OMPA-like"/>
    <property type="match status" value="1"/>
</dbReference>
<feature type="signal peptide" evidence="1">
    <location>
        <begin position="1"/>
        <end position="22"/>
    </location>
</feature>
<evidence type="ECO:0000313" key="3">
    <source>
        <dbReference type="Proteomes" id="UP000234845"/>
    </source>
</evidence>
<sequence length="223" mass="23986">MKNISLTLLTLAVATASQSALAFQKGDWIVRGGLATVSPDESTSNIVVGSDLGVDLAIDNDTQLGLNIAYFFTDKLNIEVLAATPFKHDVNFGVSDPLGTGDKLGEVTHLPPTITLNYYFNDPSSPFQPYIGAGVNYTFIFDEEFTSANDAAGLKGLSLDDSFGLSAQVGVDYMLNEQWFLNGSVRWVDIDTEASFSLNGAPGSVNSIEIDPMVYTISIGYRF</sequence>
<dbReference type="RefSeq" id="WP_101521708.1">
    <property type="nucleotide sequence ID" value="NZ_PKLZ01000008.1"/>
</dbReference>
<reference evidence="3" key="1">
    <citation type="submission" date="2017-11" db="EMBL/GenBank/DDBJ databases">
        <title>The draft genome sequence of Chromatocurvus sp. F02.</title>
        <authorList>
            <person name="Du Z.-J."/>
            <person name="Chang Y.-Q."/>
        </authorList>
    </citation>
    <scope>NUCLEOTIDE SEQUENCE [LARGE SCALE GENOMIC DNA]</scope>
    <source>
        <strain evidence="3">F02</strain>
    </source>
</reference>
<dbReference type="Proteomes" id="UP000234845">
    <property type="component" value="Unassembled WGS sequence"/>
</dbReference>
<accession>A0A2N5Y232</accession>
<dbReference type="InterPro" id="IPR011250">
    <property type="entry name" value="OMP/PagP_B-barrel"/>
</dbReference>
<gene>
    <name evidence="2" type="ORF">CWI75_11920</name>
</gene>
<dbReference type="EMBL" id="PKLZ01000008">
    <property type="protein sequence ID" value="PLW82456.1"/>
    <property type="molecule type" value="Genomic_DNA"/>
</dbReference>
<dbReference type="Pfam" id="PF03922">
    <property type="entry name" value="OmpW"/>
    <property type="match status" value="1"/>
</dbReference>